<dbReference type="EMBL" id="JBHTKX010000001">
    <property type="protein sequence ID" value="MFD1128269.1"/>
    <property type="molecule type" value="Genomic_DNA"/>
</dbReference>
<dbReference type="RefSeq" id="WP_251583510.1">
    <property type="nucleotide sequence ID" value="NZ_JBHTKX010000001.1"/>
</dbReference>
<sequence length="115" mass="13239">MSIFKDSLADDMRVFFNVEEMAEDHTVTTYDSNKNRKDQIVPMIVEAFTLDGRPVQHAQGVSVHNLVLFVQEGVLSFRPRVDQEFFLDYMKYIVIDVADEVGMIKIALQRNGTRP</sequence>
<evidence type="ECO:0000313" key="2">
    <source>
        <dbReference type="Proteomes" id="UP001597169"/>
    </source>
</evidence>
<proteinExistence type="predicted"/>
<dbReference type="Proteomes" id="UP001597169">
    <property type="component" value="Unassembled WGS sequence"/>
</dbReference>
<protein>
    <submittedName>
        <fullName evidence="1">Uncharacterized protein</fullName>
    </submittedName>
</protein>
<evidence type="ECO:0000313" key="1">
    <source>
        <dbReference type="EMBL" id="MFD1128269.1"/>
    </source>
</evidence>
<gene>
    <name evidence="1" type="ORF">ACFQ3J_08800</name>
</gene>
<name>A0ABW3PKL1_9BACL</name>
<reference evidence="2" key="1">
    <citation type="journal article" date="2019" name="Int. J. Syst. Evol. Microbiol.">
        <title>The Global Catalogue of Microorganisms (GCM) 10K type strain sequencing project: providing services to taxonomists for standard genome sequencing and annotation.</title>
        <authorList>
            <consortium name="The Broad Institute Genomics Platform"/>
            <consortium name="The Broad Institute Genome Sequencing Center for Infectious Disease"/>
            <person name="Wu L."/>
            <person name="Ma J."/>
        </authorList>
    </citation>
    <scope>NUCLEOTIDE SEQUENCE [LARGE SCALE GENOMIC DNA]</scope>
    <source>
        <strain evidence="2">CCUG 53519</strain>
    </source>
</reference>
<accession>A0ABW3PKL1</accession>
<organism evidence="1 2">
    <name type="scientific">Paenibacillus provencensis</name>
    <dbReference type="NCBI Taxonomy" id="441151"/>
    <lineage>
        <taxon>Bacteria</taxon>
        <taxon>Bacillati</taxon>
        <taxon>Bacillota</taxon>
        <taxon>Bacilli</taxon>
        <taxon>Bacillales</taxon>
        <taxon>Paenibacillaceae</taxon>
        <taxon>Paenibacillus</taxon>
    </lineage>
</organism>
<keyword evidence="2" id="KW-1185">Reference proteome</keyword>
<comment type="caution">
    <text evidence="1">The sequence shown here is derived from an EMBL/GenBank/DDBJ whole genome shotgun (WGS) entry which is preliminary data.</text>
</comment>